<dbReference type="AlphaFoldDB" id="A0A6B0URA7"/>
<accession>A0A6B0URA7</accession>
<reference evidence="1" key="1">
    <citation type="submission" date="2019-12" db="EMBL/GenBank/DDBJ databases">
        <title>An insight into the sialome of adult female Ixodes ricinus ticks feeding for 6 days.</title>
        <authorList>
            <person name="Perner J."/>
            <person name="Ribeiro J.M.C."/>
        </authorList>
    </citation>
    <scope>NUCLEOTIDE SEQUENCE</scope>
    <source>
        <strain evidence="1">Semi-engorged</strain>
        <tissue evidence="1">Salivary glands</tissue>
    </source>
</reference>
<evidence type="ECO:0000313" key="1">
    <source>
        <dbReference type="EMBL" id="MXU92051.1"/>
    </source>
</evidence>
<name>A0A6B0URA7_IXORI</name>
<dbReference type="EMBL" id="GIFC01009968">
    <property type="protein sequence ID" value="MXU92051.1"/>
    <property type="molecule type" value="Transcribed_RNA"/>
</dbReference>
<sequence length="128" mass="13826">MARSVGSGDHVAPGFCLLGWRAVALALAPAPALVRAAARVLRMAQNLVSVCAPKGRVVLDLALDLAWMSALPGARLTFSERALQTVREQVRRMALELARLMAPGRARQMALEQARQMALEQARQTALE</sequence>
<proteinExistence type="predicted"/>
<organism evidence="1">
    <name type="scientific">Ixodes ricinus</name>
    <name type="common">Common tick</name>
    <name type="synonym">Acarus ricinus</name>
    <dbReference type="NCBI Taxonomy" id="34613"/>
    <lineage>
        <taxon>Eukaryota</taxon>
        <taxon>Metazoa</taxon>
        <taxon>Ecdysozoa</taxon>
        <taxon>Arthropoda</taxon>
        <taxon>Chelicerata</taxon>
        <taxon>Arachnida</taxon>
        <taxon>Acari</taxon>
        <taxon>Parasitiformes</taxon>
        <taxon>Ixodida</taxon>
        <taxon>Ixodoidea</taxon>
        <taxon>Ixodidae</taxon>
        <taxon>Ixodinae</taxon>
        <taxon>Ixodes</taxon>
    </lineage>
</organism>
<protein>
    <submittedName>
        <fullName evidence="1">Putative secreted protein</fullName>
    </submittedName>
</protein>